<dbReference type="AlphaFoldDB" id="A0A0D7ALA5"/>
<organism evidence="2 3">
    <name type="scientific">Fistulina hepatica ATCC 64428</name>
    <dbReference type="NCBI Taxonomy" id="1128425"/>
    <lineage>
        <taxon>Eukaryota</taxon>
        <taxon>Fungi</taxon>
        <taxon>Dikarya</taxon>
        <taxon>Basidiomycota</taxon>
        <taxon>Agaricomycotina</taxon>
        <taxon>Agaricomycetes</taxon>
        <taxon>Agaricomycetidae</taxon>
        <taxon>Agaricales</taxon>
        <taxon>Fistulinaceae</taxon>
        <taxon>Fistulina</taxon>
    </lineage>
</organism>
<dbReference type="Proteomes" id="UP000054144">
    <property type="component" value="Unassembled WGS sequence"/>
</dbReference>
<evidence type="ECO:0000313" key="2">
    <source>
        <dbReference type="EMBL" id="KIY52534.1"/>
    </source>
</evidence>
<evidence type="ECO:0000313" key="3">
    <source>
        <dbReference type="Proteomes" id="UP000054144"/>
    </source>
</evidence>
<keyword evidence="3" id="KW-1185">Reference proteome</keyword>
<protein>
    <submittedName>
        <fullName evidence="2">Uncharacterized protein</fullName>
    </submittedName>
</protein>
<name>A0A0D7ALA5_9AGAR</name>
<keyword evidence="1" id="KW-0812">Transmembrane</keyword>
<keyword evidence="1" id="KW-0472">Membrane</keyword>
<keyword evidence="1" id="KW-1133">Transmembrane helix</keyword>
<proteinExistence type="predicted"/>
<evidence type="ECO:0000256" key="1">
    <source>
        <dbReference type="SAM" id="Phobius"/>
    </source>
</evidence>
<reference evidence="2 3" key="1">
    <citation type="journal article" date="2015" name="Fungal Genet. Biol.">
        <title>Evolution of novel wood decay mechanisms in Agaricales revealed by the genome sequences of Fistulina hepatica and Cylindrobasidium torrendii.</title>
        <authorList>
            <person name="Floudas D."/>
            <person name="Held B.W."/>
            <person name="Riley R."/>
            <person name="Nagy L.G."/>
            <person name="Koehler G."/>
            <person name="Ransdell A.S."/>
            <person name="Younus H."/>
            <person name="Chow J."/>
            <person name="Chiniquy J."/>
            <person name="Lipzen A."/>
            <person name="Tritt A."/>
            <person name="Sun H."/>
            <person name="Haridas S."/>
            <person name="LaButti K."/>
            <person name="Ohm R.A."/>
            <person name="Kues U."/>
            <person name="Blanchette R.A."/>
            <person name="Grigoriev I.V."/>
            <person name="Minto R.E."/>
            <person name="Hibbett D.S."/>
        </authorList>
    </citation>
    <scope>NUCLEOTIDE SEQUENCE [LARGE SCALE GENOMIC DNA]</scope>
    <source>
        <strain evidence="2 3">ATCC 64428</strain>
    </source>
</reference>
<sequence length="187" mass="20431">MSTTWTYLRIRFLAPAVAGAGGVLFARRRARAVQELVDKSAETRTTVKSKKKKTKGVAAARLWGRKKVYRSDKGSPNIDHRKPGLLSVNVIALAATWPWIIWARGSGYKAEQLSGHDRDKRPHAIDIKASTEALQDDGELTSKNARQCQGDIHLAGAAGCRLLCEFQVSSAGTIIPELEAAEVAFSY</sequence>
<dbReference type="EMBL" id="KN881641">
    <property type="protein sequence ID" value="KIY52534.1"/>
    <property type="molecule type" value="Genomic_DNA"/>
</dbReference>
<feature type="transmembrane region" description="Helical" evidence="1">
    <location>
        <begin position="6"/>
        <end position="26"/>
    </location>
</feature>
<gene>
    <name evidence="2" type="ORF">FISHEDRAFT_55864</name>
</gene>
<accession>A0A0D7ALA5</accession>